<evidence type="ECO:0000256" key="5">
    <source>
        <dbReference type="ARBA" id="ARBA00022884"/>
    </source>
</evidence>
<evidence type="ECO:0000256" key="7">
    <source>
        <dbReference type="ARBA" id="ARBA00023274"/>
    </source>
</evidence>
<feature type="domain" description="RNA-binding S4" evidence="12">
    <location>
        <begin position="98"/>
        <end position="160"/>
    </location>
</feature>
<keyword evidence="6 10" id="KW-0689">Ribosomal protein</keyword>
<evidence type="ECO:0000313" key="14">
    <source>
        <dbReference type="EMBL" id="GAW90882.1"/>
    </source>
</evidence>
<dbReference type="PANTHER" id="PTHR11831">
    <property type="entry name" value="30S 40S RIBOSOMAL PROTEIN"/>
    <property type="match status" value="1"/>
</dbReference>
<dbReference type="Proteomes" id="UP000197032">
    <property type="component" value="Unassembled WGS sequence"/>
</dbReference>
<dbReference type="HAMAP" id="MF_01306_B">
    <property type="entry name" value="Ribosomal_uS4_B"/>
    <property type="match status" value="1"/>
</dbReference>
<comment type="caution">
    <text evidence="14">The sequence shown here is derived from an EMBL/GenBank/DDBJ whole genome shotgun (WGS) entry which is preliminary data.</text>
</comment>
<evidence type="ECO:0000256" key="10">
    <source>
        <dbReference type="HAMAP-Rule" id="MF_01306"/>
    </source>
</evidence>
<dbReference type="NCBIfam" id="NF003717">
    <property type="entry name" value="PRK05327.1"/>
    <property type="match status" value="1"/>
</dbReference>
<comment type="subunit">
    <text evidence="8 10">Part of the 30S ribosomal subunit. Contacts protein S5. The interaction surface between S4 and S5 is involved in control of translational fidelity.</text>
</comment>
<keyword evidence="15" id="KW-1185">Reference proteome</keyword>
<evidence type="ECO:0000256" key="3">
    <source>
        <dbReference type="ARBA" id="ARBA00007465"/>
    </source>
</evidence>
<dbReference type="GO" id="GO:0015935">
    <property type="term" value="C:small ribosomal subunit"/>
    <property type="evidence" value="ECO:0007669"/>
    <property type="project" value="InterPro"/>
</dbReference>
<dbReference type="SMART" id="SM01390">
    <property type="entry name" value="Ribosomal_S4"/>
    <property type="match status" value="1"/>
</dbReference>
<dbReference type="InterPro" id="IPR022801">
    <property type="entry name" value="Ribosomal_uS4"/>
</dbReference>
<dbReference type="Gene3D" id="1.10.1050.10">
    <property type="entry name" value="Ribosomal Protein S4 Delta 41, Chain A, domain 1"/>
    <property type="match status" value="1"/>
</dbReference>
<sequence>MARYRGAVCRLCRREGEKLFLKGDRCYSDKCAIERRPYPPGQHGQGRKKLSEFGLQLREKQKAKRIYGIMERQFRNYFEKAERQPGITGENLLRLLERRLDNVVYRLGLASSRAEARQLVRHGHFTVNDKKVNIPSYLVKPGDEIAVREKSKESPKFKEIAEAAAHKTPPAWLELNVETLKGRVLALPSREEIDVPVQEHLIVELYSK</sequence>
<dbReference type="EMBL" id="BDGJ01000001">
    <property type="protein sequence ID" value="GAW90882.1"/>
    <property type="molecule type" value="Genomic_DNA"/>
</dbReference>
<evidence type="ECO:0000256" key="11">
    <source>
        <dbReference type="RuleBase" id="RU003699"/>
    </source>
</evidence>
<comment type="similarity">
    <text evidence="3 10 11">Belongs to the universal ribosomal protein uS4 family.</text>
</comment>
<evidence type="ECO:0000256" key="2">
    <source>
        <dbReference type="ARBA" id="ARBA00003866"/>
    </source>
</evidence>
<gene>
    <name evidence="10" type="primary">rpsD</name>
    <name evidence="14" type="ORF">KKC1_00440</name>
</gene>
<dbReference type="FunFam" id="3.10.290.10:FF:000001">
    <property type="entry name" value="30S ribosomal protein S4"/>
    <property type="match status" value="1"/>
</dbReference>
<reference evidence="15" key="1">
    <citation type="journal article" date="2017" name="Appl. Environ. Microbiol.">
        <title>Genomic analysis of Calderihabitans maritimus KKC1, a thermophilic hydrogenogenic carboxydotrophic bacterium isolated from marine sediment.</title>
        <authorList>
            <person name="Omae K."/>
            <person name="Yoneda Y."/>
            <person name="Fukuyama Y."/>
            <person name="Yoshida T."/>
            <person name="Sako Y."/>
        </authorList>
    </citation>
    <scope>NUCLEOTIDE SEQUENCE [LARGE SCALE GENOMIC DNA]</scope>
    <source>
        <strain evidence="15">KKC1</strain>
    </source>
</reference>
<dbReference type="InterPro" id="IPR018079">
    <property type="entry name" value="Ribosomal_uS4_CS"/>
</dbReference>
<dbReference type="GO" id="GO:0003735">
    <property type="term" value="F:structural constituent of ribosome"/>
    <property type="evidence" value="ECO:0007669"/>
    <property type="project" value="InterPro"/>
</dbReference>
<protein>
    <recommendedName>
        <fullName evidence="9 10">Small ribosomal subunit protein uS4</fullName>
    </recommendedName>
</protein>
<dbReference type="PROSITE" id="PS00632">
    <property type="entry name" value="RIBOSOMAL_S4"/>
    <property type="match status" value="1"/>
</dbReference>
<comment type="function">
    <text evidence="1 10">With S5 and S12 plays an important role in translational accuracy.</text>
</comment>
<evidence type="ECO:0000256" key="9">
    <source>
        <dbReference type="ARBA" id="ARBA00035254"/>
    </source>
</evidence>
<dbReference type="InterPro" id="IPR001912">
    <property type="entry name" value="Ribosomal_uS4_N"/>
</dbReference>
<dbReference type="GO" id="GO:0006412">
    <property type="term" value="P:translation"/>
    <property type="evidence" value="ECO:0007669"/>
    <property type="project" value="UniProtKB-UniRule"/>
</dbReference>
<dbReference type="Gene3D" id="3.10.290.10">
    <property type="entry name" value="RNA-binding S4 domain"/>
    <property type="match status" value="1"/>
</dbReference>
<dbReference type="InterPro" id="IPR036986">
    <property type="entry name" value="S4_RNA-bd_sf"/>
</dbReference>
<dbReference type="CDD" id="cd00165">
    <property type="entry name" value="S4"/>
    <property type="match status" value="1"/>
</dbReference>
<keyword evidence="7 10" id="KW-0687">Ribonucleoprotein</keyword>
<dbReference type="Pfam" id="PF00163">
    <property type="entry name" value="Ribosomal_S4"/>
    <property type="match status" value="1"/>
</dbReference>
<comment type="function">
    <text evidence="2 10">One of the primary rRNA binding proteins, it binds directly to 16S rRNA where it nucleates assembly of the body of the 30S subunit.</text>
</comment>
<dbReference type="SMART" id="SM00363">
    <property type="entry name" value="S4"/>
    <property type="match status" value="1"/>
</dbReference>
<dbReference type="PANTHER" id="PTHR11831:SF4">
    <property type="entry name" value="SMALL RIBOSOMAL SUBUNIT PROTEIN US4M"/>
    <property type="match status" value="1"/>
</dbReference>
<evidence type="ECO:0000259" key="12">
    <source>
        <dbReference type="SMART" id="SM00363"/>
    </source>
</evidence>
<dbReference type="InterPro" id="IPR005709">
    <property type="entry name" value="Ribosomal_uS4_bac-type"/>
</dbReference>
<evidence type="ECO:0000313" key="15">
    <source>
        <dbReference type="Proteomes" id="UP000197032"/>
    </source>
</evidence>
<dbReference type="Pfam" id="PF01479">
    <property type="entry name" value="S4"/>
    <property type="match status" value="1"/>
</dbReference>
<dbReference type="NCBIfam" id="TIGR01017">
    <property type="entry name" value="rpsD_bact"/>
    <property type="match status" value="1"/>
</dbReference>
<evidence type="ECO:0000256" key="6">
    <source>
        <dbReference type="ARBA" id="ARBA00022980"/>
    </source>
</evidence>
<feature type="domain" description="Small ribosomal subunit protein uS4 N-terminal" evidence="13">
    <location>
        <begin position="3"/>
        <end position="97"/>
    </location>
</feature>
<name>A0A1Z5HMX7_9FIRM</name>
<accession>A0A1Z5HMX7</accession>
<evidence type="ECO:0000256" key="1">
    <source>
        <dbReference type="ARBA" id="ARBA00003004"/>
    </source>
</evidence>
<proteinExistence type="inferred from homology"/>
<evidence type="ECO:0000256" key="4">
    <source>
        <dbReference type="ARBA" id="ARBA00022730"/>
    </source>
</evidence>
<dbReference type="SUPFAM" id="SSF55174">
    <property type="entry name" value="Alpha-L RNA-binding motif"/>
    <property type="match status" value="1"/>
</dbReference>
<dbReference type="InterPro" id="IPR002942">
    <property type="entry name" value="S4_RNA-bd"/>
</dbReference>
<dbReference type="PROSITE" id="PS50889">
    <property type="entry name" value="S4"/>
    <property type="match status" value="1"/>
</dbReference>
<dbReference type="GO" id="GO:0042274">
    <property type="term" value="P:ribosomal small subunit biogenesis"/>
    <property type="evidence" value="ECO:0007669"/>
    <property type="project" value="TreeGrafter"/>
</dbReference>
<keyword evidence="5 10" id="KW-0694">RNA-binding</keyword>
<dbReference type="AlphaFoldDB" id="A0A1Z5HMX7"/>
<dbReference type="RefSeq" id="WP_088552497.1">
    <property type="nucleotide sequence ID" value="NZ_BDGJ01000001.1"/>
</dbReference>
<keyword evidence="4 10" id="KW-0699">rRNA-binding</keyword>
<evidence type="ECO:0000256" key="8">
    <source>
        <dbReference type="ARBA" id="ARBA00025813"/>
    </source>
</evidence>
<dbReference type="FunFam" id="1.10.1050.10:FF:000001">
    <property type="entry name" value="30S ribosomal protein S4"/>
    <property type="match status" value="1"/>
</dbReference>
<dbReference type="GO" id="GO:0019843">
    <property type="term" value="F:rRNA binding"/>
    <property type="evidence" value="ECO:0007669"/>
    <property type="project" value="UniProtKB-UniRule"/>
</dbReference>
<evidence type="ECO:0000259" key="13">
    <source>
        <dbReference type="SMART" id="SM01390"/>
    </source>
</evidence>
<organism evidence="14 15">
    <name type="scientific">Calderihabitans maritimus</name>
    <dbReference type="NCBI Taxonomy" id="1246530"/>
    <lineage>
        <taxon>Bacteria</taxon>
        <taxon>Bacillati</taxon>
        <taxon>Bacillota</taxon>
        <taxon>Clostridia</taxon>
        <taxon>Neomoorellales</taxon>
        <taxon>Calderihabitantaceae</taxon>
        <taxon>Calderihabitans</taxon>
    </lineage>
</organism>
<dbReference type="OrthoDB" id="9803672at2"/>